<dbReference type="InterPro" id="IPR049278">
    <property type="entry name" value="MS_channel_C"/>
</dbReference>
<dbReference type="Proteomes" id="UP001320876">
    <property type="component" value="Unassembled WGS sequence"/>
</dbReference>
<dbReference type="Gene3D" id="1.10.287.1260">
    <property type="match status" value="1"/>
</dbReference>
<dbReference type="PANTHER" id="PTHR30347:SF1">
    <property type="entry name" value="MECHANOSENSITIVE CHANNEL MSCK"/>
    <property type="match status" value="1"/>
</dbReference>
<evidence type="ECO:0000313" key="11">
    <source>
        <dbReference type="EMBL" id="MCW1923616.1"/>
    </source>
</evidence>
<dbReference type="Gene3D" id="2.30.30.60">
    <property type="match status" value="1"/>
</dbReference>
<dbReference type="InterPro" id="IPR052702">
    <property type="entry name" value="MscS-like_channel"/>
</dbReference>
<dbReference type="SUPFAM" id="SSF82861">
    <property type="entry name" value="Mechanosensitive channel protein MscS (YggB), transmembrane region"/>
    <property type="match status" value="1"/>
</dbReference>
<feature type="transmembrane region" description="Helical" evidence="7">
    <location>
        <begin position="549"/>
        <end position="569"/>
    </location>
</feature>
<evidence type="ECO:0000256" key="8">
    <source>
        <dbReference type="SAM" id="SignalP"/>
    </source>
</evidence>
<evidence type="ECO:0000259" key="9">
    <source>
        <dbReference type="Pfam" id="PF00924"/>
    </source>
</evidence>
<comment type="caution">
    <text evidence="11">The sequence shown here is derived from an EMBL/GenBank/DDBJ whole genome shotgun (WGS) entry which is preliminary data.</text>
</comment>
<dbReference type="SUPFAM" id="SSF82689">
    <property type="entry name" value="Mechanosensitive channel protein MscS (YggB), C-terminal domain"/>
    <property type="match status" value="1"/>
</dbReference>
<keyword evidence="4 7" id="KW-0812">Transmembrane</keyword>
<dbReference type="PANTHER" id="PTHR30347">
    <property type="entry name" value="POTASSIUM CHANNEL RELATED"/>
    <property type="match status" value="1"/>
</dbReference>
<keyword evidence="12" id="KW-1185">Reference proteome</keyword>
<sequence length="782" mass="86560">MTRTVFQFLRIGLLVAGLAGSPAVAQLPSFKLSEDKPEALKEETTEDKRKRLKSWLDDWRGQVEALDKGGALPTGITPEESAVRRSDLLLGIFTAENSVRSLDTAEILKQSISQAKEDSAKWNGFDKPGPYSFVLHDELRRQQEGIATRMRAYESAVNMFDRELTKRQDEIKKTDEAVRVAQEAANRATPEHVGAELWRLESVKLKLRALSSAAAMLQHTADNTRMRFAAAEIEAELLKRKIAALGAATVFPQADLDHLKHSTDERRKDIAKELTNIEKSQQAVIAERQTALATAEALKAATPNPTDADKAKLTAAVERVQFLDNQLESLANRVEITGARLRFLSEYYDAQTFRKTLLTSQSAAERTEALVSLQTQLARASAFDSLVDVRRNAALSAMQEQESRLSALAADSPQRPQIEQLLGTLRADLDSVERFGQDISGLHLDIGRWLADSEQIDQSKTWGERLRGLGSRAARQAKAVWNFVVYRYDDKTEVDGQVVTVKRGLTLGWLIGALLFFWVAYRAGSWLLKRGYKRLVNKGRVQQGQADTLRRWTRIALGIVLALVTLNFLKIPLTAFAFLGGALAIGIGFGTQTLFKNFISGLIVLAERKVRVGDILEVDGVAGTVTAIDTRSSTVRSFDGVDMIVPNSVLLESKVINWTHDTPVVRRVVRVRVSYGSQLRMVSTILAECAGEHGIILKSPEPQVVLEDFAADSLIFAVFFWIDLRAKTGGATVASDLRFMIERRLGEAGISLASPQQSFQLHADKPLRVQMDGGESEEVKPS</sequence>
<accession>A0ABT3GJG2</accession>
<feature type="transmembrane region" description="Helical" evidence="7">
    <location>
        <begin position="507"/>
        <end position="528"/>
    </location>
</feature>
<feature type="signal peptide" evidence="8">
    <location>
        <begin position="1"/>
        <end position="25"/>
    </location>
</feature>
<evidence type="ECO:0000256" key="5">
    <source>
        <dbReference type="ARBA" id="ARBA00022989"/>
    </source>
</evidence>
<comment type="subcellular location">
    <subcellularLocation>
        <location evidence="1">Cell membrane</location>
        <topology evidence="1">Multi-pass membrane protein</topology>
    </subcellularLocation>
</comment>
<feature type="chain" id="PRO_5047451304" evidence="8">
    <location>
        <begin position="26"/>
        <end position="782"/>
    </location>
</feature>
<feature type="domain" description="Mechanosensitive ion channel MscS C-terminal" evidence="10">
    <location>
        <begin position="669"/>
        <end position="751"/>
    </location>
</feature>
<keyword evidence="3" id="KW-1003">Cell membrane</keyword>
<dbReference type="Pfam" id="PF00924">
    <property type="entry name" value="MS_channel_2nd"/>
    <property type="match status" value="1"/>
</dbReference>
<keyword evidence="6 7" id="KW-0472">Membrane</keyword>
<reference evidence="11 12" key="1">
    <citation type="submission" date="2022-10" db="EMBL/GenBank/DDBJ databases">
        <title>Luteolibacter arcticus strain CCTCC AB 2014275, whole genome shotgun sequencing project.</title>
        <authorList>
            <person name="Zhao G."/>
            <person name="Shen L."/>
        </authorList>
    </citation>
    <scope>NUCLEOTIDE SEQUENCE [LARGE SCALE GENOMIC DNA]</scope>
    <source>
        <strain evidence="11 12">CCTCC AB 2014275</strain>
    </source>
</reference>
<evidence type="ECO:0000256" key="1">
    <source>
        <dbReference type="ARBA" id="ARBA00004651"/>
    </source>
</evidence>
<proteinExistence type="inferred from homology"/>
<keyword evidence="5 7" id="KW-1133">Transmembrane helix</keyword>
<dbReference type="InterPro" id="IPR023408">
    <property type="entry name" value="MscS_beta-dom_sf"/>
</dbReference>
<dbReference type="InterPro" id="IPR006685">
    <property type="entry name" value="MscS_channel_2nd"/>
</dbReference>
<dbReference type="Pfam" id="PF21082">
    <property type="entry name" value="MS_channel_3rd"/>
    <property type="match status" value="1"/>
</dbReference>
<evidence type="ECO:0000256" key="7">
    <source>
        <dbReference type="SAM" id="Phobius"/>
    </source>
</evidence>
<dbReference type="Gene3D" id="3.30.70.100">
    <property type="match status" value="1"/>
</dbReference>
<dbReference type="EMBL" id="JAPDDT010000005">
    <property type="protein sequence ID" value="MCW1923616.1"/>
    <property type="molecule type" value="Genomic_DNA"/>
</dbReference>
<keyword evidence="8" id="KW-0732">Signal</keyword>
<organism evidence="11 12">
    <name type="scientific">Luteolibacter arcticus</name>
    <dbReference type="NCBI Taxonomy" id="1581411"/>
    <lineage>
        <taxon>Bacteria</taxon>
        <taxon>Pseudomonadati</taxon>
        <taxon>Verrucomicrobiota</taxon>
        <taxon>Verrucomicrobiia</taxon>
        <taxon>Verrucomicrobiales</taxon>
        <taxon>Verrucomicrobiaceae</taxon>
        <taxon>Luteolibacter</taxon>
    </lineage>
</organism>
<evidence type="ECO:0000313" key="12">
    <source>
        <dbReference type="Proteomes" id="UP001320876"/>
    </source>
</evidence>
<name>A0ABT3GJG2_9BACT</name>
<dbReference type="InterPro" id="IPR010920">
    <property type="entry name" value="LSM_dom_sf"/>
</dbReference>
<dbReference type="InterPro" id="IPR011066">
    <property type="entry name" value="MscS_channel_C_sf"/>
</dbReference>
<dbReference type="RefSeq" id="WP_264487725.1">
    <property type="nucleotide sequence ID" value="NZ_JAPDDT010000005.1"/>
</dbReference>
<dbReference type="InterPro" id="IPR011014">
    <property type="entry name" value="MscS_channel_TM-2"/>
</dbReference>
<feature type="transmembrane region" description="Helical" evidence="7">
    <location>
        <begin position="575"/>
        <end position="595"/>
    </location>
</feature>
<evidence type="ECO:0000256" key="4">
    <source>
        <dbReference type="ARBA" id="ARBA00022692"/>
    </source>
</evidence>
<comment type="similarity">
    <text evidence="2">Belongs to the MscS (TC 1.A.23) family.</text>
</comment>
<evidence type="ECO:0000259" key="10">
    <source>
        <dbReference type="Pfam" id="PF21082"/>
    </source>
</evidence>
<evidence type="ECO:0000256" key="6">
    <source>
        <dbReference type="ARBA" id="ARBA00023136"/>
    </source>
</evidence>
<evidence type="ECO:0000256" key="3">
    <source>
        <dbReference type="ARBA" id="ARBA00022475"/>
    </source>
</evidence>
<dbReference type="SUPFAM" id="SSF50182">
    <property type="entry name" value="Sm-like ribonucleoproteins"/>
    <property type="match status" value="1"/>
</dbReference>
<evidence type="ECO:0000256" key="2">
    <source>
        <dbReference type="ARBA" id="ARBA00008017"/>
    </source>
</evidence>
<protein>
    <submittedName>
        <fullName evidence="11">Mechanosensitive ion channel</fullName>
    </submittedName>
</protein>
<feature type="domain" description="Mechanosensitive ion channel MscS" evidence="9">
    <location>
        <begin position="593"/>
        <end position="660"/>
    </location>
</feature>
<gene>
    <name evidence="11" type="ORF">OKA05_13710</name>
</gene>